<protein>
    <submittedName>
        <fullName evidence="2">Uncharacterized protein</fullName>
    </submittedName>
</protein>
<comment type="caution">
    <text evidence="2">The sequence shown here is derived from an EMBL/GenBank/DDBJ whole genome shotgun (WGS) entry which is preliminary data.</text>
</comment>
<sequence length="162" mass="18129">MRYAKVKRTDGEIHGNRLRHPEDDKRTNDIDSRSIDTSPLQSASAGSQRRRRASKNNEASTHRRFNLHLPVAKDVAEHRKITKEIRGDRLRHPEDDKRTNDIDSRSIDTSLLQSAPASSRGLAIFNPVRGRKERPRLRGGGGLGKASCFGGTTFRIVVAALL</sequence>
<feature type="compositionally biased region" description="Basic and acidic residues" evidence="1">
    <location>
        <begin position="74"/>
        <end position="103"/>
    </location>
</feature>
<evidence type="ECO:0000313" key="2">
    <source>
        <dbReference type="EMBL" id="KAL0119267.1"/>
    </source>
</evidence>
<accession>A0AAW2FVE4</accession>
<evidence type="ECO:0000313" key="3">
    <source>
        <dbReference type="Proteomes" id="UP001430953"/>
    </source>
</evidence>
<evidence type="ECO:0000256" key="1">
    <source>
        <dbReference type="SAM" id="MobiDB-lite"/>
    </source>
</evidence>
<proteinExistence type="predicted"/>
<reference evidence="2 3" key="1">
    <citation type="submission" date="2023-03" db="EMBL/GenBank/DDBJ databases">
        <title>High recombination rates correlate with genetic variation in Cardiocondyla obscurior ants.</title>
        <authorList>
            <person name="Errbii M."/>
        </authorList>
    </citation>
    <scope>NUCLEOTIDE SEQUENCE [LARGE SCALE GENOMIC DNA]</scope>
    <source>
        <strain evidence="2">Alpha-2009</strain>
        <tissue evidence="2">Whole body</tissue>
    </source>
</reference>
<feature type="compositionally biased region" description="Basic and acidic residues" evidence="1">
    <location>
        <begin position="7"/>
        <end position="34"/>
    </location>
</feature>
<dbReference type="EMBL" id="JADYXP020000008">
    <property type="protein sequence ID" value="KAL0119267.1"/>
    <property type="molecule type" value="Genomic_DNA"/>
</dbReference>
<dbReference type="AlphaFoldDB" id="A0AAW2FVE4"/>
<keyword evidence="3" id="KW-1185">Reference proteome</keyword>
<dbReference type="Proteomes" id="UP001430953">
    <property type="component" value="Unassembled WGS sequence"/>
</dbReference>
<gene>
    <name evidence="2" type="ORF">PUN28_009687</name>
</gene>
<organism evidence="2 3">
    <name type="scientific">Cardiocondyla obscurior</name>
    <dbReference type="NCBI Taxonomy" id="286306"/>
    <lineage>
        <taxon>Eukaryota</taxon>
        <taxon>Metazoa</taxon>
        <taxon>Ecdysozoa</taxon>
        <taxon>Arthropoda</taxon>
        <taxon>Hexapoda</taxon>
        <taxon>Insecta</taxon>
        <taxon>Pterygota</taxon>
        <taxon>Neoptera</taxon>
        <taxon>Endopterygota</taxon>
        <taxon>Hymenoptera</taxon>
        <taxon>Apocrita</taxon>
        <taxon>Aculeata</taxon>
        <taxon>Formicoidea</taxon>
        <taxon>Formicidae</taxon>
        <taxon>Myrmicinae</taxon>
        <taxon>Cardiocondyla</taxon>
    </lineage>
</organism>
<name>A0AAW2FVE4_9HYME</name>
<feature type="region of interest" description="Disordered" evidence="1">
    <location>
        <begin position="1"/>
        <end position="103"/>
    </location>
</feature>